<reference evidence="12" key="1">
    <citation type="submission" date="2020-09" db="EMBL/GenBank/DDBJ databases">
        <title>Genome-Enabled Discovery of Anthraquinone Biosynthesis in Senna tora.</title>
        <authorList>
            <person name="Kang S.-H."/>
            <person name="Pandey R.P."/>
            <person name="Lee C.-M."/>
            <person name="Sim J.-S."/>
            <person name="Jeong J.-T."/>
            <person name="Choi B.-S."/>
            <person name="Jung M."/>
            <person name="Ginzburg D."/>
            <person name="Zhao K."/>
            <person name="Won S.Y."/>
            <person name="Oh T.-J."/>
            <person name="Yu Y."/>
            <person name="Kim N.-H."/>
            <person name="Lee O.R."/>
            <person name="Lee T.-H."/>
            <person name="Bashyal P."/>
            <person name="Kim T.-S."/>
            <person name="Lee W.-H."/>
            <person name="Kawkins C."/>
            <person name="Kim C.-K."/>
            <person name="Kim J.S."/>
            <person name="Ahn B.O."/>
            <person name="Rhee S.Y."/>
            <person name="Sohng J.K."/>
        </authorList>
    </citation>
    <scope>NUCLEOTIDE SEQUENCE</scope>
    <source>
        <tissue evidence="12">Leaf</tissue>
    </source>
</reference>
<dbReference type="AlphaFoldDB" id="A0A834SQ43"/>
<evidence type="ECO:0000256" key="5">
    <source>
        <dbReference type="ARBA" id="ARBA00023159"/>
    </source>
</evidence>
<keyword evidence="6" id="KW-0804">Transcription</keyword>
<dbReference type="EMBL" id="JAAIUW010000013">
    <property type="protein sequence ID" value="KAF7805067.1"/>
    <property type="molecule type" value="Genomic_DNA"/>
</dbReference>
<evidence type="ECO:0000256" key="7">
    <source>
        <dbReference type="ARBA" id="ARBA00023242"/>
    </source>
</evidence>
<evidence type="ECO:0000313" key="12">
    <source>
        <dbReference type="EMBL" id="KAF7805067.1"/>
    </source>
</evidence>
<dbReference type="GO" id="GO:0005634">
    <property type="term" value="C:nucleus"/>
    <property type="evidence" value="ECO:0007669"/>
    <property type="project" value="UniProtKB-SubCell"/>
</dbReference>
<dbReference type="InterPro" id="IPR046831">
    <property type="entry name" value="Calmodulin_bind_N"/>
</dbReference>
<dbReference type="Pfam" id="PF07887">
    <property type="entry name" value="Calmodulin_bind"/>
    <property type="match status" value="1"/>
</dbReference>
<evidence type="ECO:0000256" key="6">
    <source>
        <dbReference type="ARBA" id="ARBA00023163"/>
    </source>
</evidence>
<comment type="similarity">
    <text evidence="2">Belongs to the plant ACBP60 protein family.</text>
</comment>
<evidence type="ECO:0000256" key="4">
    <source>
        <dbReference type="ARBA" id="ARBA00023125"/>
    </source>
</evidence>
<dbReference type="GO" id="GO:0005516">
    <property type="term" value="F:calmodulin binding"/>
    <property type="evidence" value="ECO:0007669"/>
    <property type="project" value="InterPro"/>
</dbReference>
<organism evidence="12 13">
    <name type="scientific">Senna tora</name>
    <dbReference type="NCBI Taxonomy" id="362788"/>
    <lineage>
        <taxon>Eukaryota</taxon>
        <taxon>Viridiplantae</taxon>
        <taxon>Streptophyta</taxon>
        <taxon>Embryophyta</taxon>
        <taxon>Tracheophyta</taxon>
        <taxon>Spermatophyta</taxon>
        <taxon>Magnoliopsida</taxon>
        <taxon>eudicotyledons</taxon>
        <taxon>Gunneridae</taxon>
        <taxon>Pentapetalae</taxon>
        <taxon>rosids</taxon>
        <taxon>fabids</taxon>
        <taxon>Fabales</taxon>
        <taxon>Fabaceae</taxon>
        <taxon>Caesalpinioideae</taxon>
        <taxon>Cassia clade</taxon>
        <taxon>Senna</taxon>
    </lineage>
</organism>
<accession>A0A834SQ43</accession>
<dbReference type="InterPro" id="IPR046829">
    <property type="entry name" value="Calmod_bind_C"/>
</dbReference>
<feature type="region of interest" description="Disordered" evidence="8">
    <location>
        <begin position="1"/>
        <end position="29"/>
    </location>
</feature>
<dbReference type="InterPro" id="IPR012416">
    <property type="entry name" value="CBP60"/>
</dbReference>
<feature type="domain" description="Calmodulin binding protein C-terminal" evidence="11">
    <location>
        <begin position="264"/>
        <end position="322"/>
    </location>
</feature>
<keyword evidence="3" id="KW-0805">Transcription regulation</keyword>
<keyword evidence="5" id="KW-0010">Activator</keyword>
<dbReference type="OrthoDB" id="748178at2759"/>
<evidence type="ECO:0000256" key="1">
    <source>
        <dbReference type="ARBA" id="ARBA00004123"/>
    </source>
</evidence>
<evidence type="ECO:0000256" key="3">
    <source>
        <dbReference type="ARBA" id="ARBA00023015"/>
    </source>
</evidence>
<name>A0A834SQ43_9FABA</name>
<proteinExistence type="inferred from homology"/>
<evidence type="ECO:0000256" key="2">
    <source>
        <dbReference type="ARBA" id="ARBA00007214"/>
    </source>
</evidence>
<feature type="domain" description="Calmodulin binding protein central" evidence="10">
    <location>
        <begin position="192"/>
        <end position="254"/>
    </location>
</feature>
<keyword evidence="7" id="KW-0539">Nucleus</keyword>
<dbReference type="Pfam" id="PF20452">
    <property type="entry name" value="Calmod_bind_C"/>
    <property type="match status" value="1"/>
</dbReference>
<dbReference type="InterPro" id="IPR046830">
    <property type="entry name" value="Calmod_bind_M"/>
</dbReference>
<feature type="compositionally biased region" description="Basic and acidic residues" evidence="8">
    <location>
        <begin position="7"/>
        <end position="16"/>
    </location>
</feature>
<dbReference type="GO" id="GO:0003700">
    <property type="term" value="F:DNA-binding transcription factor activity"/>
    <property type="evidence" value="ECO:0007669"/>
    <property type="project" value="TreeGrafter"/>
</dbReference>
<evidence type="ECO:0000259" key="10">
    <source>
        <dbReference type="Pfam" id="PF20451"/>
    </source>
</evidence>
<evidence type="ECO:0000259" key="9">
    <source>
        <dbReference type="Pfam" id="PF07887"/>
    </source>
</evidence>
<sequence>MASQRQSQEEGNDKNRLVAVKDNSKRRHGSLRQAEIRVIRSMMRGRRMNDIGFYIEPLLRKLQEELPTIIERHRQLFPGRIMMCALNGEFGGDESEDWSAEEFNANISPRREGKGQLLSGDHRFVTLENGVAFVSDIEFTDSSCWTRSRRFRLGAKVVQNNEANVIREGRSEAFVVKDKRGEPYKKHDYPSLDDEIWRLKKIAKDGKIHKQLLSYQVKTVKDLLRLYVTDPFSLQKKMGNIAKKSWDTIIEHAQLACRTDDENRYIYHYQTMALIFTSIYKLVEVSFDGGHNYRSLESLNSEEKRVVERAKQKAYENLRDLVAVETSAAGHGQPSTSTSFVGEEIMHNDHEQIMQLNSSCGLFNIIDDDGDAGSWNLNGSQIQLPNYVSPPSPWSMGLANPYGFGIPYGDHVGAADFSYHSSNNFLHYSSSTGKRKSTVWNKIRNALKLVIPFVAKSRKAKLSIPCKDVAITL</sequence>
<evidence type="ECO:0000313" key="13">
    <source>
        <dbReference type="Proteomes" id="UP000634136"/>
    </source>
</evidence>
<keyword evidence="13" id="KW-1185">Reference proteome</keyword>
<keyword evidence="4" id="KW-0238">DNA-binding</keyword>
<dbReference type="GO" id="GO:0080142">
    <property type="term" value="P:regulation of salicylic acid biosynthetic process"/>
    <property type="evidence" value="ECO:0007669"/>
    <property type="project" value="TreeGrafter"/>
</dbReference>
<dbReference type="Proteomes" id="UP000634136">
    <property type="component" value="Unassembled WGS sequence"/>
</dbReference>
<gene>
    <name evidence="12" type="ORF">G2W53_044178</name>
</gene>
<feature type="domain" description="Calmodulin binding protein-like N-terminal" evidence="9">
    <location>
        <begin position="72"/>
        <end position="179"/>
    </location>
</feature>
<protein>
    <submittedName>
        <fullName evidence="12">Calmodulin-binding protein 60 G-like</fullName>
    </submittedName>
</protein>
<dbReference type="Pfam" id="PF20451">
    <property type="entry name" value="Calmod_bind_M"/>
    <property type="match status" value="1"/>
</dbReference>
<comment type="subcellular location">
    <subcellularLocation>
        <location evidence="1">Nucleus</location>
    </subcellularLocation>
</comment>
<dbReference type="PANTHER" id="PTHR31713:SF43">
    <property type="entry name" value="CALMODULIN-BINDING PROTEIN 60 G"/>
    <property type="match status" value="1"/>
</dbReference>
<dbReference type="PANTHER" id="PTHR31713">
    <property type="entry name" value="OS02G0177800 PROTEIN"/>
    <property type="match status" value="1"/>
</dbReference>
<evidence type="ECO:0000256" key="8">
    <source>
        <dbReference type="SAM" id="MobiDB-lite"/>
    </source>
</evidence>
<evidence type="ECO:0000259" key="11">
    <source>
        <dbReference type="Pfam" id="PF20452"/>
    </source>
</evidence>
<comment type="caution">
    <text evidence="12">The sequence shown here is derived from an EMBL/GenBank/DDBJ whole genome shotgun (WGS) entry which is preliminary data.</text>
</comment>
<dbReference type="GO" id="GO:0043565">
    <property type="term" value="F:sequence-specific DNA binding"/>
    <property type="evidence" value="ECO:0007669"/>
    <property type="project" value="TreeGrafter"/>
</dbReference>